<comment type="caution">
    <text evidence="2">The sequence shown here is derived from an EMBL/GenBank/DDBJ whole genome shotgun (WGS) entry which is preliminary data.</text>
</comment>
<gene>
    <name evidence="2" type="ORF">BCR39DRAFT_582790</name>
</gene>
<reference evidence="2 3" key="1">
    <citation type="submission" date="2016-07" db="EMBL/GenBank/DDBJ databases">
        <title>Pervasive Adenine N6-methylation of Active Genes in Fungi.</title>
        <authorList>
            <consortium name="DOE Joint Genome Institute"/>
            <person name="Mondo S.J."/>
            <person name="Dannebaum R.O."/>
            <person name="Kuo R.C."/>
            <person name="Labutti K."/>
            <person name="Haridas S."/>
            <person name="Kuo A."/>
            <person name="Salamov A."/>
            <person name="Ahrendt S.R."/>
            <person name="Lipzen A."/>
            <person name="Sullivan W."/>
            <person name="Andreopoulos W.B."/>
            <person name="Clum A."/>
            <person name="Lindquist E."/>
            <person name="Daum C."/>
            <person name="Ramamoorthy G.K."/>
            <person name="Gryganskyi A."/>
            <person name="Culley D."/>
            <person name="Magnuson J.K."/>
            <person name="James T.Y."/>
            <person name="O'Malley M.A."/>
            <person name="Stajich J.E."/>
            <person name="Spatafora J.W."/>
            <person name="Visel A."/>
            <person name="Grigoriev I.V."/>
        </authorList>
    </citation>
    <scope>NUCLEOTIDE SEQUENCE [LARGE SCALE GENOMIC DNA]</scope>
    <source>
        <strain evidence="2 3">68-887.2</strain>
    </source>
</reference>
<organism evidence="2 3">
    <name type="scientific">Naematelia encephala</name>
    <dbReference type="NCBI Taxonomy" id="71784"/>
    <lineage>
        <taxon>Eukaryota</taxon>
        <taxon>Fungi</taxon>
        <taxon>Dikarya</taxon>
        <taxon>Basidiomycota</taxon>
        <taxon>Agaricomycotina</taxon>
        <taxon>Tremellomycetes</taxon>
        <taxon>Tremellales</taxon>
        <taxon>Naemateliaceae</taxon>
        <taxon>Naematelia</taxon>
    </lineage>
</organism>
<feature type="compositionally biased region" description="Polar residues" evidence="1">
    <location>
        <begin position="251"/>
        <end position="276"/>
    </location>
</feature>
<sequence length="760" mass="84586">MDSGRNEASERRRVQVLLRISSSVLHAIKDLHAFPGFQRRVDQTNPNSKAWRGWRHFCSSPISATSRLSTPLLLLGPPNEMDNQFYTRGSQGCRDDDSHDEFWTGINEFQPQPISSSSSLQFGEGSFDHYPPQSNSTQLSLPLPSIPYNEHDQIPDGASSLMRLAPGYQDDHSAWSSQGSNNPYAPRHWSPPSYFDDRYSDLSLRTSQSTEPRAMTAYPATSQHIFPWGLPPGQIRPDFPPSSRYQPVPHTFSSQHSDSGVASQASTSTSTGPVRTSHSRQNAHHPFRTISRPNLHTKSFETNPQSATQITLPSSPLPNPSYQDPRQNIPPLYGSHQCGDYSDLTLTETMPGATSQLVGPAVSAPSTTSSSVPQSDSDPYQMHRIHLQHASSSTNKKFPLTVRERLDTSVLVKCSVADCFQSIFLSERRDGEDYVCSLEHFQRITNCADLVLTKSSHLTTKSSDIVKKASNISFMCMACGTFLPGLVSRAFSANVTCRFLSVSSGSSSLHYSVCPYHDLNKDMMKELVKRATEDFWGEKHDPRSELVESTEEQSNPFDTIQPFTSISSPAVLQDSNMKYDMFRDHVRLIGTSQCKRYIKNFHSSVRLRANYHQLHNCSAMGCIQKIFSKPLGGIAAYACTATYACSVDHFKKVANLTNSELTVTTSSHLTLEAQRTVREAQSSQRIGLMCMACGTLRPGCTSRAFVMNGNTLVSKEGYWICDYHDPTISEALVRRAITDFWGEKGYPRSELMESTEETGS</sequence>
<accession>A0A1Y2AN16</accession>
<evidence type="ECO:0000313" key="2">
    <source>
        <dbReference type="EMBL" id="ORY23617.1"/>
    </source>
</evidence>
<feature type="region of interest" description="Disordered" evidence="1">
    <location>
        <begin position="228"/>
        <end position="330"/>
    </location>
</feature>
<dbReference type="EMBL" id="MCFC01000077">
    <property type="protein sequence ID" value="ORY23617.1"/>
    <property type="molecule type" value="Genomic_DNA"/>
</dbReference>
<evidence type="ECO:0000256" key="1">
    <source>
        <dbReference type="SAM" id="MobiDB-lite"/>
    </source>
</evidence>
<name>A0A1Y2AN16_9TREE</name>
<dbReference type="InParanoid" id="A0A1Y2AN16"/>
<proteinExistence type="predicted"/>
<feature type="compositionally biased region" description="Low complexity" evidence="1">
    <location>
        <begin position="360"/>
        <end position="377"/>
    </location>
</feature>
<protein>
    <submittedName>
        <fullName evidence="2">Uncharacterized protein</fullName>
    </submittedName>
</protein>
<feature type="compositionally biased region" description="Basic residues" evidence="1">
    <location>
        <begin position="277"/>
        <end position="287"/>
    </location>
</feature>
<dbReference type="Proteomes" id="UP000193986">
    <property type="component" value="Unassembled WGS sequence"/>
</dbReference>
<dbReference type="AlphaFoldDB" id="A0A1Y2AN16"/>
<evidence type="ECO:0000313" key="3">
    <source>
        <dbReference type="Proteomes" id="UP000193986"/>
    </source>
</evidence>
<feature type="region of interest" description="Disordered" evidence="1">
    <location>
        <begin position="357"/>
        <end position="377"/>
    </location>
</feature>
<feature type="compositionally biased region" description="Polar residues" evidence="1">
    <location>
        <begin position="291"/>
        <end position="326"/>
    </location>
</feature>
<keyword evidence="3" id="KW-1185">Reference proteome</keyword>